<proteinExistence type="predicted"/>
<feature type="region of interest" description="Disordered" evidence="4">
    <location>
        <begin position="72"/>
        <end position="93"/>
    </location>
</feature>
<name>A0A8J2SI21_9STRA</name>
<dbReference type="SMART" id="SM00702">
    <property type="entry name" value="P4Hc"/>
    <property type="match status" value="1"/>
</dbReference>
<feature type="compositionally biased region" description="Basic and acidic residues" evidence="4">
    <location>
        <begin position="136"/>
        <end position="147"/>
    </location>
</feature>
<accession>A0A8J2SI21</accession>
<evidence type="ECO:0000256" key="2">
    <source>
        <dbReference type="ARBA" id="ARBA00022964"/>
    </source>
</evidence>
<evidence type="ECO:0000313" key="7">
    <source>
        <dbReference type="Proteomes" id="UP000789595"/>
    </source>
</evidence>
<evidence type="ECO:0000259" key="5">
    <source>
        <dbReference type="SMART" id="SM00702"/>
    </source>
</evidence>
<evidence type="ECO:0000256" key="1">
    <source>
        <dbReference type="ARBA" id="ARBA00001961"/>
    </source>
</evidence>
<reference evidence="6" key="1">
    <citation type="submission" date="2021-11" db="EMBL/GenBank/DDBJ databases">
        <authorList>
            <consortium name="Genoscope - CEA"/>
            <person name="William W."/>
        </authorList>
    </citation>
    <scope>NUCLEOTIDE SEQUENCE</scope>
</reference>
<comment type="cofactor">
    <cofactor evidence="1">
        <name>L-ascorbate</name>
        <dbReference type="ChEBI" id="CHEBI:38290"/>
    </cofactor>
</comment>
<evidence type="ECO:0000256" key="4">
    <source>
        <dbReference type="SAM" id="MobiDB-lite"/>
    </source>
</evidence>
<evidence type="ECO:0000313" key="6">
    <source>
        <dbReference type="EMBL" id="CAH0370848.1"/>
    </source>
</evidence>
<dbReference type="GO" id="GO:0031418">
    <property type="term" value="F:L-ascorbic acid binding"/>
    <property type="evidence" value="ECO:0007669"/>
    <property type="project" value="InterPro"/>
</dbReference>
<dbReference type="InterPro" id="IPR006620">
    <property type="entry name" value="Pro_4_hyd_alph"/>
</dbReference>
<organism evidence="6 7">
    <name type="scientific">Pelagomonas calceolata</name>
    <dbReference type="NCBI Taxonomy" id="35677"/>
    <lineage>
        <taxon>Eukaryota</taxon>
        <taxon>Sar</taxon>
        <taxon>Stramenopiles</taxon>
        <taxon>Ochrophyta</taxon>
        <taxon>Pelagophyceae</taxon>
        <taxon>Pelagomonadales</taxon>
        <taxon>Pelagomonadaceae</taxon>
        <taxon>Pelagomonas</taxon>
    </lineage>
</organism>
<sequence length="366" mass="40071">CSRAAPRSERFQSRIAAQKLKRSTINRFALFRRIDSSNLPPWVVHWLQAALKGASMDDALAAAAAPLGGSWVPPPVKRKAKKHKKAGKKRRRDDVDGSCIAARALAGGFVRISGLLPPEAAAAAADLVRQAPEEAWRRSSAKTDAKAHGKKTNTTRHSYAVGDGGVDAPDADVEALIQSVLESVAPSEWLRARRLVPRLQLGRYGRGDHIVKHDDAAVVEIDGVPHERRIALVYYLTGEPTWDASLGGLFVDHATGRRLAPVHNTLVAFRVRAVWKSTSELDYPEKYCVDLCDAPRHRADAIGDNVASMAWKLHAIEQTELRRKYRADGVGRPKFDFHTGAAPPRGHESDGRPVALLHLRVALRAA</sequence>
<dbReference type="AlphaFoldDB" id="A0A8J2SI21"/>
<feature type="non-terminal residue" evidence="6">
    <location>
        <position position="1"/>
    </location>
</feature>
<keyword evidence="7" id="KW-1185">Reference proteome</keyword>
<feature type="region of interest" description="Disordered" evidence="4">
    <location>
        <begin position="136"/>
        <end position="160"/>
    </location>
</feature>
<dbReference type="Gene3D" id="2.60.120.620">
    <property type="entry name" value="q2cbj1_9rhob like domain"/>
    <property type="match status" value="1"/>
</dbReference>
<keyword evidence="2" id="KW-0223">Dioxygenase</keyword>
<protein>
    <recommendedName>
        <fullName evidence="5">Prolyl 4-hydroxylase alpha subunit domain-containing protein</fullName>
    </recommendedName>
</protein>
<dbReference type="GO" id="GO:0016705">
    <property type="term" value="F:oxidoreductase activity, acting on paired donors, with incorporation or reduction of molecular oxygen"/>
    <property type="evidence" value="ECO:0007669"/>
    <property type="project" value="InterPro"/>
</dbReference>
<dbReference type="Proteomes" id="UP000789595">
    <property type="component" value="Unassembled WGS sequence"/>
</dbReference>
<comment type="caution">
    <text evidence="6">The sequence shown here is derived from an EMBL/GenBank/DDBJ whole genome shotgun (WGS) entry which is preliminary data.</text>
</comment>
<dbReference type="GO" id="GO:0051213">
    <property type="term" value="F:dioxygenase activity"/>
    <property type="evidence" value="ECO:0007669"/>
    <property type="project" value="UniProtKB-KW"/>
</dbReference>
<evidence type="ECO:0000256" key="3">
    <source>
        <dbReference type="ARBA" id="ARBA00023002"/>
    </source>
</evidence>
<dbReference type="EMBL" id="CAKKNE010000003">
    <property type="protein sequence ID" value="CAH0370848.1"/>
    <property type="molecule type" value="Genomic_DNA"/>
</dbReference>
<dbReference type="GO" id="GO:0005506">
    <property type="term" value="F:iron ion binding"/>
    <property type="evidence" value="ECO:0007669"/>
    <property type="project" value="InterPro"/>
</dbReference>
<feature type="compositionally biased region" description="Basic residues" evidence="4">
    <location>
        <begin position="76"/>
        <end position="91"/>
    </location>
</feature>
<dbReference type="InterPro" id="IPR044862">
    <property type="entry name" value="Pro_4_hyd_alph_FE2OG_OXY"/>
</dbReference>
<dbReference type="Pfam" id="PF13640">
    <property type="entry name" value="2OG-FeII_Oxy_3"/>
    <property type="match status" value="1"/>
</dbReference>
<keyword evidence="3" id="KW-0560">Oxidoreductase</keyword>
<feature type="domain" description="Prolyl 4-hydroxylase alpha subunit" evidence="5">
    <location>
        <begin position="107"/>
        <end position="306"/>
    </location>
</feature>
<gene>
    <name evidence="6" type="ORF">PECAL_3P07590</name>
</gene>